<dbReference type="PANTHER" id="PTHR46844">
    <property type="entry name" value="SLR5058 PROTEIN"/>
    <property type="match status" value="1"/>
</dbReference>
<dbReference type="InterPro" id="IPR027417">
    <property type="entry name" value="P-loop_NTPase"/>
</dbReference>
<dbReference type="RefSeq" id="WP_135194866.1">
    <property type="nucleotide sequence ID" value="NZ_SPVH01000006.1"/>
</dbReference>
<accession>A0A4Y9RX92</accession>
<dbReference type="OrthoDB" id="2081291at2"/>
<dbReference type="InterPro" id="IPR007111">
    <property type="entry name" value="NACHT_NTPase"/>
</dbReference>
<dbReference type="EMBL" id="SPVH01000006">
    <property type="protein sequence ID" value="TFW12386.1"/>
    <property type="molecule type" value="Genomic_DNA"/>
</dbReference>
<name>A0A4Y9RX92_9CAUL</name>
<dbReference type="Pfam" id="PF05729">
    <property type="entry name" value="NACHT"/>
    <property type="match status" value="1"/>
</dbReference>
<gene>
    <name evidence="2" type="ORF">EGY25_10200</name>
</gene>
<reference evidence="2 3" key="1">
    <citation type="submission" date="2019-03" db="EMBL/GenBank/DDBJ databases">
        <title>Draft genome of Brevundimonas sp. a heavy metal resistant soil bacteria.</title>
        <authorList>
            <person name="Soto J."/>
        </authorList>
    </citation>
    <scope>NUCLEOTIDE SEQUENCE [LARGE SCALE GENOMIC DNA]</scope>
    <source>
        <strain evidence="2 3">B-10</strain>
    </source>
</reference>
<dbReference type="PROSITE" id="PS50837">
    <property type="entry name" value="NACHT"/>
    <property type="match status" value="1"/>
</dbReference>
<feature type="domain" description="NACHT" evidence="1">
    <location>
        <begin position="115"/>
        <end position="232"/>
    </location>
</feature>
<sequence>MQTDVDRTPNHFQSTPMTNLDANAVAIGVATHIYDSLAASAAARLKSSLTKVKAKLTSELGVYANAVLRRTLWVKTIVHPDESVHIDDIYVPLSYEISGDAATDTSIRSAFDAGGKLLIFGTAGGGKSMLIKKICSDLLRSNQARIPIFYELRYLNKLESKDLNSALLKSITEHAPSYTGEMLASSLKSGRFGLILDGFDEIDHDFRQKIGIQIEEIVNKYPGLPVIITSRPEDNLPGLGSFSTYHALRMSIDQTLSLISKIDYDDEKKSAFLDDVRSRLYAEHQDFMSIPLMVSMMLLTYSYYSEIPAKIHIFYRQAFDVLSQRHDRSKGVYTRKSYSGLSPDEFRDTFSYFCASTYLENRYEFGEGEASDHIEKSLLYFDFSAKAEDVKTDLVESSCLLQRDGINITFVHRSFQEYFTAVFISKLNDEQARMMIDPLVNRAESDSVLEMLLEMSPNFFERAWVLPTIDDLLSHVRAQNDQYDPFDAIPDIFDKISIGDDKVTAGNAETTKGNQAMALWMLYDIHRLADQWREPDEPFRALSAISKDKDVESEFLHLVGDSEMYLQFKRTGQATELHDDDPGSLVELEYASTSLRTALLAHKGIDREIRAWKKIKNDIEKRNRGQGASLASIISAAAN</sequence>
<evidence type="ECO:0000313" key="3">
    <source>
        <dbReference type="Proteomes" id="UP000298216"/>
    </source>
</evidence>
<dbReference type="Gene3D" id="3.40.50.300">
    <property type="entry name" value="P-loop containing nucleotide triphosphate hydrolases"/>
    <property type="match status" value="1"/>
</dbReference>
<dbReference type="SUPFAM" id="SSF52540">
    <property type="entry name" value="P-loop containing nucleoside triphosphate hydrolases"/>
    <property type="match status" value="1"/>
</dbReference>
<keyword evidence="3" id="KW-1185">Reference proteome</keyword>
<dbReference type="Proteomes" id="UP000298216">
    <property type="component" value="Unassembled WGS sequence"/>
</dbReference>
<dbReference type="PANTHER" id="PTHR46844:SF1">
    <property type="entry name" value="SLR5058 PROTEIN"/>
    <property type="match status" value="1"/>
</dbReference>
<protein>
    <submittedName>
        <fullName evidence="2">NACHT domain-containing protein</fullName>
    </submittedName>
</protein>
<evidence type="ECO:0000259" key="1">
    <source>
        <dbReference type="PROSITE" id="PS50837"/>
    </source>
</evidence>
<evidence type="ECO:0000313" key="2">
    <source>
        <dbReference type="EMBL" id="TFW12386.1"/>
    </source>
</evidence>
<proteinExistence type="predicted"/>
<dbReference type="AlphaFoldDB" id="A0A4Y9RX92"/>
<organism evidence="2 3">
    <name type="scientific">Brevundimonas intermedia</name>
    <dbReference type="NCBI Taxonomy" id="74315"/>
    <lineage>
        <taxon>Bacteria</taxon>
        <taxon>Pseudomonadati</taxon>
        <taxon>Pseudomonadota</taxon>
        <taxon>Alphaproteobacteria</taxon>
        <taxon>Caulobacterales</taxon>
        <taxon>Caulobacteraceae</taxon>
        <taxon>Brevundimonas</taxon>
    </lineage>
</organism>
<comment type="caution">
    <text evidence="2">The sequence shown here is derived from an EMBL/GenBank/DDBJ whole genome shotgun (WGS) entry which is preliminary data.</text>
</comment>